<dbReference type="InterPro" id="IPR023459">
    <property type="entry name" value="Tscrpt_elong_fac_GreA/B_fam"/>
</dbReference>
<dbReference type="GO" id="GO:0006354">
    <property type="term" value="P:DNA-templated transcription elongation"/>
    <property type="evidence" value="ECO:0007669"/>
    <property type="project" value="TreeGrafter"/>
</dbReference>
<reference evidence="2 3" key="1">
    <citation type="submission" date="2018-07" db="EMBL/GenBank/DDBJ databases">
        <title>Leeuwenhoekiella genomics.</title>
        <authorList>
            <person name="Tahon G."/>
            <person name="Willems A."/>
        </authorList>
    </citation>
    <scope>NUCLEOTIDE SEQUENCE [LARGE SCALE GENOMIC DNA]</scope>
    <source>
        <strain evidence="2 3">LMG 22550</strain>
    </source>
</reference>
<keyword evidence="3" id="KW-1185">Reference proteome</keyword>
<keyword evidence="2" id="KW-0418">Kinase</keyword>
<protein>
    <submittedName>
        <fullName evidence="2">Regulator of nucleoside diphosphate kinase</fullName>
    </submittedName>
</protein>
<dbReference type="Pfam" id="PF01272">
    <property type="entry name" value="GreA_GreB"/>
    <property type="match status" value="1"/>
</dbReference>
<dbReference type="AlphaFoldDB" id="A0A4Q0PCN4"/>
<dbReference type="RefSeq" id="WP_371455240.1">
    <property type="nucleotide sequence ID" value="NZ_JASMRS010000001.1"/>
</dbReference>
<dbReference type="PIRSF" id="PIRSF006092">
    <property type="entry name" value="GreA_GreB"/>
    <property type="match status" value="1"/>
</dbReference>
<dbReference type="GO" id="GO:0003677">
    <property type="term" value="F:DNA binding"/>
    <property type="evidence" value="ECO:0007669"/>
    <property type="project" value="InterPro"/>
</dbReference>
<dbReference type="GO" id="GO:0032784">
    <property type="term" value="P:regulation of DNA-templated transcription elongation"/>
    <property type="evidence" value="ECO:0007669"/>
    <property type="project" value="InterPro"/>
</dbReference>
<dbReference type="SUPFAM" id="SSF54534">
    <property type="entry name" value="FKBP-like"/>
    <property type="match status" value="1"/>
</dbReference>
<feature type="domain" description="Transcription elongation factor GreA/GreB C-terminal" evidence="1">
    <location>
        <begin position="35"/>
        <end position="106"/>
    </location>
</feature>
<dbReference type="GO" id="GO:0016301">
    <property type="term" value="F:kinase activity"/>
    <property type="evidence" value="ECO:0007669"/>
    <property type="project" value="UniProtKB-KW"/>
</dbReference>
<sequence>MNISYHLDDPIIRNSINKLNEELQLAMICEDTEIPADVVRFNSKVTIDSDTGTQEFFIVPPAKNDLLRKRISVMSSLGAALIGCSEGDRIEGDFNNGFEKICIKKVLQYDDAIDSGVLY</sequence>
<dbReference type="InterPro" id="IPR036953">
    <property type="entry name" value="GreA/GreB_C_sf"/>
</dbReference>
<gene>
    <name evidence="2" type="ORF">DSM00_337</name>
</gene>
<dbReference type="Gene3D" id="3.10.50.30">
    <property type="entry name" value="Transcription elongation factor, GreA/GreB, C-terminal domain"/>
    <property type="match status" value="1"/>
</dbReference>
<evidence type="ECO:0000313" key="3">
    <source>
        <dbReference type="Proteomes" id="UP000289238"/>
    </source>
</evidence>
<dbReference type="PANTHER" id="PTHR30437:SF5">
    <property type="entry name" value="REGULATOR OF NUCLEOSIDE DIPHOSPHATE KINASE"/>
    <property type="match status" value="1"/>
</dbReference>
<keyword evidence="2" id="KW-0808">Transferase</keyword>
<dbReference type="GO" id="GO:0070063">
    <property type="term" value="F:RNA polymerase binding"/>
    <property type="evidence" value="ECO:0007669"/>
    <property type="project" value="InterPro"/>
</dbReference>
<proteinExistence type="predicted"/>
<evidence type="ECO:0000259" key="1">
    <source>
        <dbReference type="Pfam" id="PF01272"/>
    </source>
</evidence>
<comment type="caution">
    <text evidence="2">The sequence shown here is derived from an EMBL/GenBank/DDBJ whole genome shotgun (WGS) entry which is preliminary data.</text>
</comment>
<dbReference type="EMBL" id="QOVM01000001">
    <property type="protein sequence ID" value="RXG24547.1"/>
    <property type="molecule type" value="Genomic_DNA"/>
</dbReference>
<organism evidence="2 3">
    <name type="scientific">Leeuwenhoekiella aequorea</name>
    <dbReference type="NCBI Taxonomy" id="283736"/>
    <lineage>
        <taxon>Bacteria</taxon>
        <taxon>Pseudomonadati</taxon>
        <taxon>Bacteroidota</taxon>
        <taxon>Flavobacteriia</taxon>
        <taxon>Flavobacteriales</taxon>
        <taxon>Flavobacteriaceae</taxon>
        <taxon>Leeuwenhoekiella</taxon>
    </lineage>
</organism>
<dbReference type="PANTHER" id="PTHR30437">
    <property type="entry name" value="TRANSCRIPTION ELONGATION FACTOR GREA"/>
    <property type="match status" value="1"/>
</dbReference>
<dbReference type="InterPro" id="IPR001437">
    <property type="entry name" value="Tscrpt_elong_fac_GreA/B_C"/>
</dbReference>
<accession>A0A4Q0PCN4</accession>
<dbReference type="Proteomes" id="UP000289238">
    <property type="component" value="Unassembled WGS sequence"/>
</dbReference>
<name>A0A4Q0PCN4_9FLAO</name>
<evidence type="ECO:0000313" key="2">
    <source>
        <dbReference type="EMBL" id="RXG24547.1"/>
    </source>
</evidence>